<feature type="binding site" description="axial binding residue" evidence="1">
    <location>
        <position position="449"/>
    </location>
    <ligand>
        <name>heme</name>
        <dbReference type="ChEBI" id="CHEBI:30413"/>
    </ligand>
    <ligandPart>
        <name>Fe</name>
        <dbReference type="ChEBI" id="CHEBI:18248"/>
    </ligandPart>
</feature>
<keyword evidence="4" id="KW-1185">Reference proteome</keyword>
<dbReference type="Gene3D" id="1.10.630.10">
    <property type="entry name" value="Cytochrome P450"/>
    <property type="match status" value="1"/>
</dbReference>
<dbReference type="SUPFAM" id="SSF48264">
    <property type="entry name" value="Cytochrome P450"/>
    <property type="match status" value="1"/>
</dbReference>
<dbReference type="GO" id="GO:0016705">
    <property type="term" value="F:oxidoreductase activity, acting on paired donors, with incorporation or reduction of molecular oxygen"/>
    <property type="evidence" value="ECO:0007669"/>
    <property type="project" value="InterPro"/>
</dbReference>
<evidence type="ECO:0000256" key="1">
    <source>
        <dbReference type="PIRSR" id="PIRSR602401-1"/>
    </source>
</evidence>
<proteinExistence type="predicted"/>
<dbReference type="HOGENOM" id="CLU_001570_14_0_1"/>
<comment type="cofactor">
    <cofactor evidence="1">
        <name>heme</name>
        <dbReference type="ChEBI" id="CHEBI:30413"/>
    </cofactor>
</comment>
<dbReference type="PRINTS" id="PR00385">
    <property type="entry name" value="P450"/>
</dbReference>
<dbReference type="InterPro" id="IPR001128">
    <property type="entry name" value="Cyt_P450"/>
</dbReference>
<dbReference type="InterPro" id="IPR002401">
    <property type="entry name" value="Cyt_P450_E_grp-I"/>
</dbReference>
<reference evidence="3 4" key="1">
    <citation type="submission" date="2014-04" db="EMBL/GenBank/DDBJ databases">
        <authorList>
            <consortium name="DOE Joint Genome Institute"/>
            <person name="Kuo A."/>
            <person name="Martino E."/>
            <person name="Perotto S."/>
            <person name="Kohler A."/>
            <person name="Nagy L.G."/>
            <person name="Floudas D."/>
            <person name="Copeland A."/>
            <person name="Barry K.W."/>
            <person name="Cichocki N."/>
            <person name="Veneault-Fourrey C."/>
            <person name="LaButti K."/>
            <person name="Lindquist E.A."/>
            <person name="Lipzen A."/>
            <person name="Lundell T."/>
            <person name="Morin E."/>
            <person name="Murat C."/>
            <person name="Sun H."/>
            <person name="Tunlid A."/>
            <person name="Henrissat B."/>
            <person name="Grigoriev I.V."/>
            <person name="Hibbett D.S."/>
            <person name="Martin F."/>
            <person name="Nordberg H.P."/>
            <person name="Cantor M.N."/>
            <person name="Hua S.X."/>
        </authorList>
    </citation>
    <scope>NUCLEOTIDE SEQUENCE [LARGE SCALE GENOMIC DNA]</scope>
    <source>
        <strain evidence="3 4">Zn</strain>
    </source>
</reference>
<evidence type="ECO:0000256" key="2">
    <source>
        <dbReference type="SAM" id="Phobius"/>
    </source>
</evidence>
<dbReference type="PANTHER" id="PTHR24305:SF168">
    <property type="entry name" value="P450, PUTATIVE (EUROFUNG)-RELATED"/>
    <property type="match status" value="1"/>
</dbReference>
<dbReference type="GO" id="GO:0005506">
    <property type="term" value="F:iron ion binding"/>
    <property type="evidence" value="ECO:0007669"/>
    <property type="project" value="InterPro"/>
</dbReference>
<name>A0A0C3I187_OIDMZ</name>
<protein>
    <submittedName>
        <fullName evidence="3">Uncharacterized protein</fullName>
    </submittedName>
</protein>
<accession>A0A0C3I187</accession>
<organism evidence="3 4">
    <name type="scientific">Oidiodendron maius (strain Zn)</name>
    <dbReference type="NCBI Taxonomy" id="913774"/>
    <lineage>
        <taxon>Eukaryota</taxon>
        <taxon>Fungi</taxon>
        <taxon>Dikarya</taxon>
        <taxon>Ascomycota</taxon>
        <taxon>Pezizomycotina</taxon>
        <taxon>Leotiomycetes</taxon>
        <taxon>Leotiomycetes incertae sedis</taxon>
        <taxon>Myxotrichaceae</taxon>
        <taxon>Oidiodendron</taxon>
    </lineage>
</organism>
<dbReference type="GO" id="GO:0020037">
    <property type="term" value="F:heme binding"/>
    <property type="evidence" value="ECO:0007669"/>
    <property type="project" value="InterPro"/>
</dbReference>
<keyword evidence="2" id="KW-1133">Transmembrane helix</keyword>
<dbReference type="Pfam" id="PF00067">
    <property type="entry name" value="p450"/>
    <property type="match status" value="1"/>
</dbReference>
<dbReference type="InterPro" id="IPR050121">
    <property type="entry name" value="Cytochrome_P450_monoxygenase"/>
</dbReference>
<dbReference type="GO" id="GO:0004497">
    <property type="term" value="F:monooxygenase activity"/>
    <property type="evidence" value="ECO:0007669"/>
    <property type="project" value="InterPro"/>
</dbReference>
<keyword evidence="2" id="KW-0812">Transmembrane</keyword>
<keyword evidence="1" id="KW-0479">Metal-binding</keyword>
<dbReference type="AlphaFoldDB" id="A0A0C3I187"/>
<dbReference type="CDD" id="cd11060">
    <property type="entry name" value="CYP57A1-like"/>
    <property type="match status" value="1"/>
</dbReference>
<dbReference type="OrthoDB" id="1470350at2759"/>
<sequence>MAAEFSSVLAVLSDAKYPVLVIFVIYFVFQQWQSYQRLSSFPGPFWAGLTNLWLARSVSRRRAHQDLYEVYLQYGELARVGPNTLLTSDPDLLQRMSSARSGYTKSEWYSGQKLEVDHDNVLSTLDDRVHATKRAKVAIGYSGKDIEGLEATVDQHLLAFLDLVRNKYISTSSELRPLDLARKVSFYAMDVLTDISYGHPWGCLARDEDVDKWFETAELLLPNVIMVSTIPWLARLFAIPVIGRLVMPSDKDKTGAGRLLGVVKEVVRRRFELEPHEQKLDMMGSFIRHGVDRTDAVAEAVLQIVAGTDTTATTMRVAMLYVITNPHIYKRLQAEIDSTVREGRIISDEQARKLPYLQAVIKEAARMCPPATGMLNKITPPQGDTINGRFVPGGVEIGQCLWGVERSKKVFGQDSMLYRPERWLEAKGDQLEKMEKSVALVWGYGKYSCLGKGIAYLELNKVFFELLKKFDFVLIDPTRPWKSENVGLWLQSEMFVKVTLRDES</sequence>
<dbReference type="InterPro" id="IPR036396">
    <property type="entry name" value="Cyt_P450_sf"/>
</dbReference>
<evidence type="ECO:0000313" key="3">
    <source>
        <dbReference type="EMBL" id="KIN08187.1"/>
    </source>
</evidence>
<keyword evidence="1" id="KW-0349">Heme</keyword>
<keyword evidence="2" id="KW-0472">Membrane</keyword>
<dbReference type="Proteomes" id="UP000054321">
    <property type="component" value="Unassembled WGS sequence"/>
</dbReference>
<dbReference type="EMBL" id="KN832870">
    <property type="protein sequence ID" value="KIN08187.1"/>
    <property type="molecule type" value="Genomic_DNA"/>
</dbReference>
<evidence type="ECO:0000313" key="4">
    <source>
        <dbReference type="Proteomes" id="UP000054321"/>
    </source>
</evidence>
<feature type="transmembrane region" description="Helical" evidence="2">
    <location>
        <begin position="6"/>
        <end position="29"/>
    </location>
</feature>
<reference evidence="4" key="2">
    <citation type="submission" date="2015-01" db="EMBL/GenBank/DDBJ databases">
        <title>Evolutionary Origins and Diversification of the Mycorrhizal Mutualists.</title>
        <authorList>
            <consortium name="DOE Joint Genome Institute"/>
            <consortium name="Mycorrhizal Genomics Consortium"/>
            <person name="Kohler A."/>
            <person name="Kuo A."/>
            <person name="Nagy L.G."/>
            <person name="Floudas D."/>
            <person name="Copeland A."/>
            <person name="Barry K.W."/>
            <person name="Cichocki N."/>
            <person name="Veneault-Fourrey C."/>
            <person name="LaButti K."/>
            <person name="Lindquist E.A."/>
            <person name="Lipzen A."/>
            <person name="Lundell T."/>
            <person name="Morin E."/>
            <person name="Murat C."/>
            <person name="Riley R."/>
            <person name="Ohm R."/>
            <person name="Sun H."/>
            <person name="Tunlid A."/>
            <person name="Henrissat B."/>
            <person name="Grigoriev I.V."/>
            <person name="Hibbett D.S."/>
            <person name="Martin F."/>
        </authorList>
    </citation>
    <scope>NUCLEOTIDE SEQUENCE [LARGE SCALE GENOMIC DNA]</scope>
    <source>
        <strain evidence="4">Zn</strain>
    </source>
</reference>
<dbReference type="InParanoid" id="A0A0C3I187"/>
<dbReference type="PRINTS" id="PR00463">
    <property type="entry name" value="EP450I"/>
</dbReference>
<gene>
    <name evidence="3" type="ORF">OIDMADRAFT_100059</name>
</gene>
<dbReference type="STRING" id="913774.A0A0C3I187"/>
<dbReference type="PANTHER" id="PTHR24305">
    <property type="entry name" value="CYTOCHROME P450"/>
    <property type="match status" value="1"/>
</dbReference>
<keyword evidence="1" id="KW-0408">Iron</keyword>